<keyword evidence="5 8" id="KW-0648">Protein biosynthesis</keyword>
<name>A0A1G2HP31_9BACT</name>
<dbReference type="InterPro" id="IPR008909">
    <property type="entry name" value="DALR_anticod-bd"/>
</dbReference>
<evidence type="ECO:0000313" key="13">
    <source>
        <dbReference type="Proteomes" id="UP000176855"/>
    </source>
</evidence>
<evidence type="ECO:0000259" key="11">
    <source>
        <dbReference type="SMART" id="SM01016"/>
    </source>
</evidence>
<dbReference type="SUPFAM" id="SSF55190">
    <property type="entry name" value="Arginyl-tRNA synthetase (ArgRS), N-terminal 'additional' domain"/>
    <property type="match status" value="1"/>
</dbReference>
<dbReference type="Proteomes" id="UP000176855">
    <property type="component" value="Unassembled WGS sequence"/>
</dbReference>
<dbReference type="EMBL" id="MHOO01000009">
    <property type="protein sequence ID" value="OGZ64020.1"/>
    <property type="molecule type" value="Genomic_DNA"/>
</dbReference>
<evidence type="ECO:0000256" key="7">
    <source>
        <dbReference type="ARBA" id="ARBA00049339"/>
    </source>
</evidence>
<feature type="short sequence motif" description="'HIGH' region" evidence="8">
    <location>
        <begin position="124"/>
        <end position="134"/>
    </location>
</feature>
<organism evidence="12 13">
    <name type="scientific">Candidatus Staskawiczbacteria bacterium RIFCSPHIGHO2_01_FULL_39_25</name>
    <dbReference type="NCBI Taxonomy" id="1802202"/>
    <lineage>
        <taxon>Bacteria</taxon>
        <taxon>Candidatus Staskawicziibacteriota</taxon>
    </lineage>
</organism>
<dbReference type="InterPro" id="IPR001278">
    <property type="entry name" value="Arg-tRNA-ligase"/>
</dbReference>
<dbReference type="EC" id="6.1.1.19" evidence="8"/>
<dbReference type="GO" id="GO:0005524">
    <property type="term" value="F:ATP binding"/>
    <property type="evidence" value="ECO:0007669"/>
    <property type="project" value="UniProtKB-UniRule"/>
</dbReference>
<evidence type="ECO:0000256" key="1">
    <source>
        <dbReference type="ARBA" id="ARBA00005594"/>
    </source>
</evidence>
<dbReference type="Pfam" id="PF05746">
    <property type="entry name" value="DALR_1"/>
    <property type="match status" value="1"/>
</dbReference>
<evidence type="ECO:0000256" key="5">
    <source>
        <dbReference type="ARBA" id="ARBA00022917"/>
    </source>
</evidence>
<dbReference type="Gene3D" id="1.10.730.10">
    <property type="entry name" value="Isoleucyl-tRNA Synthetase, Domain 1"/>
    <property type="match status" value="1"/>
</dbReference>
<dbReference type="NCBIfam" id="TIGR00456">
    <property type="entry name" value="argS"/>
    <property type="match status" value="1"/>
</dbReference>
<dbReference type="Gene3D" id="3.30.1360.70">
    <property type="entry name" value="Arginyl tRNA synthetase N-terminal domain"/>
    <property type="match status" value="1"/>
</dbReference>
<sequence>MVQQQIEKLVRAAIKKEFGDFGVPEIVVERPVEKTYGDYSTNIALQIAKELKKNPLEIAKKVAGGIGQHSLFEKIEAASPGFINFYLSRDFFKDTVKEVLKHPKIFGRNNILKDKKVIVEYTDPNPFKVFHIGHLSNNSTGESISRIIEFQGGNVKRANYQGDVGLHVAKAIWGVMDIRKHRNSSFDFDSLKDFSAGYAYGSQAYESDGDIKKEIIEINRKIYDKSDKGINKLYEEGRKVSLKEFEKIYKKLGTKFDYYFFESKIATFGKRVVEDGLKKGIFEKGERGATIFKGEKLGLHTRVFINSEGLATYEAKELGLAKIKYDKFKYDVSIIVTGNEIIEYFKVVLGAMTEMFPELAKKTKHIWHGMLRLPEGKMSSRTGNVVTFEFLFEEVKKIVSGKIEARKFTEREKNEIAEKVAIGAIKYSILKQSIGSDIIYNIEKSISFEGDSGPYLQYSLVRALSVLEKAKVEKIKPLFKDLPDKITDLEKMLCRFPEIAAKAGQEYEPHLITTYLTELAREFNNYYANNKIVEKNDEFSPYKIAITKAFSIIMKNGLWLLGIPAPEKM</sequence>
<dbReference type="SMART" id="SM01016">
    <property type="entry name" value="Arg_tRNA_synt_N"/>
    <property type="match status" value="1"/>
</dbReference>
<dbReference type="SUPFAM" id="SSF52374">
    <property type="entry name" value="Nucleotidylyl transferase"/>
    <property type="match status" value="1"/>
</dbReference>
<dbReference type="InterPro" id="IPR014729">
    <property type="entry name" value="Rossmann-like_a/b/a_fold"/>
</dbReference>
<keyword evidence="8" id="KW-0963">Cytoplasm</keyword>
<accession>A0A1G2HP31</accession>
<dbReference type="GO" id="GO:0004814">
    <property type="term" value="F:arginine-tRNA ligase activity"/>
    <property type="evidence" value="ECO:0007669"/>
    <property type="project" value="UniProtKB-UniRule"/>
</dbReference>
<dbReference type="HAMAP" id="MF_00123">
    <property type="entry name" value="Arg_tRNA_synth"/>
    <property type="match status" value="1"/>
</dbReference>
<dbReference type="Pfam" id="PF03485">
    <property type="entry name" value="Arg_tRNA_synt_N"/>
    <property type="match status" value="1"/>
</dbReference>
<dbReference type="Gene3D" id="3.40.50.620">
    <property type="entry name" value="HUPs"/>
    <property type="match status" value="1"/>
</dbReference>
<dbReference type="GO" id="GO:0006420">
    <property type="term" value="P:arginyl-tRNA aminoacylation"/>
    <property type="evidence" value="ECO:0007669"/>
    <property type="project" value="UniProtKB-UniRule"/>
</dbReference>
<comment type="caution">
    <text evidence="12">The sequence shown here is derived from an EMBL/GenBank/DDBJ whole genome shotgun (WGS) entry which is preliminary data.</text>
</comment>
<dbReference type="Pfam" id="PF00750">
    <property type="entry name" value="tRNA-synt_1d"/>
    <property type="match status" value="1"/>
</dbReference>
<evidence type="ECO:0000256" key="8">
    <source>
        <dbReference type="HAMAP-Rule" id="MF_00123"/>
    </source>
</evidence>
<comment type="catalytic activity">
    <reaction evidence="7 8">
        <text>tRNA(Arg) + L-arginine + ATP = L-arginyl-tRNA(Arg) + AMP + diphosphate</text>
        <dbReference type="Rhea" id="RHEA:20301"/>
        <dbReference type="Rhea" id="RHEA-COMP:9658"/>
        <dbReference type="Rhea" id="RHEA-COMP:9673"/>
        <dbReference type="ChEBI" id="CHEBI:30616"/>
        <dbReference type="ChEBI" id="CHEBI:32682"/>
        <dbReference type="ChEBI" id="CHEBI:33019"/>
        <dbReference type="ChEBI" id="CHEBI:78442"/>
        <dbReference type="ChEBI" id="CHEBI:78513"/>
        <dbReference type="ChEBI" id="CHEBI:456215"/>
        <dbReference type="EC" id="6.1.1.19"/>
    </reaction>
</comment>
<evidence type="ECO:0000259" key="10">
    <source>
        <dbReference type="SMART" id="SM00836"/>
    </source>
</evidence>
<dbReference type="InterPro" id="IPR005148">
    <property type="entry name" value="Arg-tRNA-synth_N"/>
</dbReference>
<keyword evidence="2 8" id="KW-0436">Ligase</keyword>
<dbReference type="PRINTS" id="PR01038">
    <property type="entry name" value="TRNASYNTHARG"/>
</dbReference>
<evidence type="ECO:0000313" key="12">
    <source>
        <dbReference type="EMBL" id="OGZ64020.1"/>
    </source>
</evidence>
<evidence type="ECO:0000256" key="6">
    <source>
        <dbReference type="ARBA" id="ARBA00023146"/>
    </source>
</evidence>
<evidence type="ECO:0000256" key="3">
    <source>
        <dbReference type="ARBA" id="ARBA00022741"/>
    </source>
</evidence>
<feature type="domain" description="DALR anticodon binding" evidence="10">
    <location>
        <begin position="456"/>
        <end position="569"/>
    </location>
</feature>
<keyword evidence="6 8" id="KW-0030">Aminoacyl-tRNA synthetase</keyword>
<feature type="domain" description="Arginyl tRNA synthetase N-terminal" evidence="11">
    <location>
        <begin position="4"/>
        <end position="87"/>
    </location>
</feature>
<dbReference type="SMART" id="SM00836">
    <property type="entry name" value="DALR_1"/>
    <property type="match status" value="1"/>
</dbReference>
<dbReference type="InterPro" id="IPR035684">
    <property type="entry name" value="ArgRS_core"/>
</dbReference>
<proteinExistence type="inferred from homology"/>
<evidence type="ECO:0000256" key="4">
    <source>
        <dbReference type="ARBA" id="ARBA00022840"/>
    </source>
</evidence>
<dbReference type="InterPro" id="IPR009080">
    <property type="entry name" value="tRNAsynth_Ia_anticodon-bd"/>
</dbReference>
<evidence type="ECO:0000256" key="2">
    <source>
        <dbReference type="ARBA" id="ARBA00022598"/>
    </source>
</evidence>
<evidence type="ECO:0000256" key="9">
    <source>
        <dbReference type="RuleBase" id="RU363038"/>
    </source>
</evidence>
<dbReference type="InterPro" id="IPR036695">
    <property type="entry name" value="Arg-tRNA-synth_N_sf"/>
</dbReference>
<gene>
    <name evidence="8" type="primary">argS</name>
    <name evidence="12" type="ORF">A2730_02885</name>
</gene>
<keyword evidence="4 8" id="KW-0067">ATP-binding</keyword>
<keyword evidence="3 8" id="KW-0547">Nucleotide-binding</keyword>
<dbReference type="GO" id="GO:0005737">
    <property type="term" value="C:cytoplasm"/>
    <property type="evidence" value="ECO:0007669"/>
    <property type="project" value="UniProtKB-SubCell"/>
</dbReference>
<comment type="subunit">
    <text evidence="8">Monomer.</text>
</comment>
<reference evidence="12 13" key="1">
    <citation type="journal article" date="2016" name="Nat. Commun.">
        <title>Thousands of microbial genomes shed light on interconnected biogeochemical processes in an aquifer system.</title>
        <authorList>
            <person name="Anantharaman K."/>
            <person name="Brown C.T."/>
            <person name="Hug L.A."/>
            <person name="Sharon I."/>
            <person name="Castelle C.J."/>
            <person name="Probst A.J."/>
            <person name="Thomas B.C."/>
            <person name="Singh A."/>
            <person name="Wilkins M.J."/>
            <person name="Karaoz U."/>
            <person name="Brodie E.L."/>
            <person name="Williams K.H."/>
            <person name="Hubbard S.S."/>
            <person name="Banfield J.F."/>
        </authorList>
    </citation>
    <scope>NUCLEOTIDE SEQUENCE [LARGE SCALE GENOMIC DNA]</scope>
</reference>
<dbReference type="STRING" id="1802202.A2730_02885"/>
<dbReference type="PANTHER" id="PTHR11956:SF5">
    <property type="entry name" value="ARGININE--TRNA LIGASE, CYTOPLASMIC"/>
    <property type="match status" value="1"/>
</dbReference>
<comment type="subcellular location">
    <subcellularLocation>
        <location evidence="8">Cytoplasm</location>
    </subcellularLocation>
</comment>
<comment type="similarity">
    <text evidence="1 8 9">Belongs to the class-I aminoacyl-tRNA synthetase family.</text>
</comment>
<protein>
    <recommendedName>
        <fullName evidence="8">Arginine--tRNA ligase</fullName>
        <ecNumber evidence="8">6.1.1.19</ecNumber>
    </recommendedName>
    <alternativeName>
        <fullName evidence="8">Arginyl-tRNA synthetase</fullName>
        <shortName evidence="8">ArgRS</shortName>
    </alternativeName>
</protein>
<dbReference type="PANTHER" id="PTHR11956">
    <property type="entry name" value="ARGINYL-TRNA SYNTHETASE"/>
    <property type="match status" value="1"/>
</dbReference>
<dbReference type="SUPFAM" id="SSF47323">
    <property type="entry name" value="Anticodon-binding domain of a subclass of class I aminoacyl-tRNA synthetases"/>
    <property type="match status" value="1"/>
</dbReference>
<dbReference type="AlphaFoldDB" id="A0A1G2HP31"/>